<evidence type="ECO:0000259" key="1">
    <source>
        <dbReference type="Pfam" id="PF17940"/>
    </source>
</evidence>
<accession>A0ABU2LT49</accession>
<dbReference type="InterPro" id="IPR036271">
    <property type="entry name" value="Tet_transcr_reg_TetR-rel_C_sf"/>
</dbReference>
<name>A0ABU2LT49_9ACTN</name>
<evidence type="ECO:0000313" key="3">
    <source>
        <dbReference type="Proteomes" id="UP001183420"/>
    </source>
</evidence>
<organism evidence="2 3">
    <name type="scientific">Streptomyces millisiae</name>
    <dbReference type="NCBI Taxonomy" id="3075542"/>
    <lineage>
        <taxon>Bacteria</taxon>
        <taxon>Bacillati</taxon>
        <taxon>Actinomycetota</taxon>
        <taxon>Actinomycetes</taxon>
        <taxon>Kitasatosporales</taxon>
        <taxon>Streptomycetaceae</taxon>
        <taxon>Streptomyces</taxon>
    </lineage>
</organism>
<dbReference type="InterPro" id="IPR041583">
    <property type="entry name" value="TetR_C_31"/>
</dbReference>
<dbReference type="RefSeq" id="WP_311600943.1">
    <property type="nucleotide sequence ID" value="NZ_JAVREM010000029.1"/>
</dbReference>
<dbReference type="Proteomes" id="UP001183420">
    <property type="component" value="Unassembled WGS sequence"/>
</dbReference>
<keyword evidence="3" id="KW-1185">Reference proteome</keyword>
<feature type="domain" description="Tetracyclin repressor-like C-terminal group 31" evidence="1">
    <location>
        <begin position="78"/>
        <end position="187"/>
    </location>
</feature>
<proteinExistence type="predicted"/>
<dbReference type="Gene3D" id="1.10.357.10">
    <property type="entry name" value="Tetracycline Repressor, domain 2"/>
    <property type="match status" value="1"/>
</dbReference>
<gene>
    <name evidence="2" type="ORF">RNC47_20780</name>
</gene>
<reference evidence="3" key="1">
    <citation type="submission" date="2023-07" db="EMBL/GenBank/DDBJ databases">
        <title>30 novel species of actinomycetes from the DSMZ collection.</title>
        <authorList>
            <person name="Nouioui I."/>
        </authorList>
    </citation>
    <scope>NUCLEOTIDE SEQUENCE [LARGE SCALE GENOMIC DNA]</scope>
    <source>
        <strain evidence="3">DSM 44918</strain>
    </source>
</reference>
<dbReference type="SUPFAM" id="SSF46689">
    <property type="entry name" value="Homeodomain-like"/>
    <property type="match status" value="1"/>
</dbReference>
<dbReference type="EMBL" id="JAVREM010000029">
    <property type="protein sequence ID" value="MDT0320768.1"/>
    <property type="molecule type" value="Genomic_DNA"/>
</dbReference>
<sequence length="191" mass="19872">MSKARIDVIADAALGLLAERGARGLTHRAVDEAAGLPPGSTSNRARTRTALLELATRRLAAREAAVLGAGEPLPAGAEPEAAGAVLATALHRSITEGADLTRARVELALEATRNLELRAVYDEFGRGFRDVLAAMLAALGAPEPARQARSLAAWCEGVQFRFVAGAESATPPSEAELRTGITELLRGMLAA</sequence>
<dbReference type="SUPFAM" id="SSF48498">
    <property type="entry name" value="Tetracyclin repressor-like, C-terminal domain"/>
    <property type="match status" value="1"/>
</dbReference>
<evidence type="ECO:0000313" key="2">
    <source>
        <dbReference type="EMBL" id="MDT0320768.1"/>
    </source>
</evidence>
<dbReference type="Pfam" id="PF17940">
    <property type="entry name" value="TetR_C_31"/>
    <property type="match status" value="1"/>
</dbReference>
<protein>
    <submittedName>
        <fullName evidence="2">TetR/AcrR family transcriptional regulator</fullName>
    </submittedName>
</protein>
<comment type="caution">
    <text evidence="2">The sequence shown here is derived from an EMBL/GenBank/DDBJ whole genome shotgun (WGS) entry which is preliminary data.</text>
</comment>
<dbReference type="InterPro" id="IPR009057">
    <property type="entry name" value="Homeodomain-like_sf"/>
</dbReference>